<dbReference type="InterPro" id="IPR014729">
    <property type="entry name" value="Rossmann-like_a/b/a_fold"/>
</dbReference>
<dbReference type="STRING" id="1000565.METUNv1_02555"/>
<dbReference type="PRINTS" id="PR01438">
    <property type="entry name" value="UNVRSLSTRESS"/>
</dbReference>
<dbReference type="RefSeq" id="WP_008062231.1">
    <property type="nucleotide sequence ID" value="NZ_AFHG01000052.1"/>
</dbReference>
<dbReference type="Gene3D" id="3.40.50.620">
    <property type="entry name" value="HUPs"/>
    <property type="match status" value="1"/>
</dbReference>
<dbReference type="eggNOG" id="COG0589">
    <property type="taxonomic scope" value="Bacteria"/>
</dbReference>
<dbReference type="Proteomes" id="UP000005019">
    <property type="component" value="Unassembled WGS sequence"/>
</dbReference>
<keyword evidence="4" id="KW-1185">Reference proteome</keyword>
<evidence type="ECO:0000256" key="1">
    <source>
        <dbReference type="ARBA" id="ARBA00008791"/>
    </source>
</evidence>
<dbReference type="Pfam" id="PF00582">
    <property type="entry name" value="Usp"/>
    <property type="match status" value="1"/>
</dbReference>
<evidence type="ECO:0000313" key="4">
    <source>
        <dbReference type="Proteomes" id="UP000005019"/>
    </source>
</evidence>
<dbReference type="CDD" id="cd00293">
    <property type="entry name" value="USP-like"/>
    <property type="match status" value="1"/>
</dbReference>
<comment type="caution">
    <text evidence="3">The sequence shown here is derived from an EMBL/GenBank/DDBJ whole genome shotgun (WGS) entry which is preliminary data.</text>
</comment>
<feature type="domain" description="UspA" evidence="2">
    <location>
        <begin position="2"/>
        <end position="141"/>
    </location>
</feature>
<protein>
    <submittedName>
        <fullName evidence="3">UspA</fullName>
    </submittedName>
</protein>
<organism evidence="3 4">
    <name type="scientific">Methyloversatilis universalis (strain ATCC BAA-1314 / DSM 25237 / JCM 13912 / CCUG 52030 / FAM5)</name>
    <dbReference type="NCBI Taxonomy" id="1000565"/>
    <lineage>
        <taxon>Bacteria</taxon>
        <taxon>Pseudomonadati</taxon>
        <taxon>Pseudomonadota</taxon>
        <taxon>Betaproteobacteria</taxon>
        <taxon>Nitrosomonadales</taxon>
        <taxon>Sterolibacteriaceae</taxon>
        <taxon>Methyloversatilis</taxon>
    </lineage>
</organism>
<evidence type="ECO:0000313" key="3">
    <source>
        <dbReference type="EMBL" id="EGK71168.1"/>
    </source>
</evidence>
<dbReference type="InterPro" id="IPR006016">
    <property type="entry name" value="UspA"/>
</dbReference>
<reference evidence="3 4" key="1">
    <citation type="journal article" date="2011" name="J. Bacteriol.">
        <title>Genome sequence of Methyloversatilis universalis FAM5T, a methylotrophic representative of the order Rhodocyclales.</title>
        <authorList>
            <person name="Kittichotirat W."/>
            <person name="Good N.M."/>
            <person name="Hall R."/>
            <person name="Bringel F."/>
            <person name="Lajus A."/>
            <person name="Medigue C."/>
            <person name="Smalley N.E."/>
            <person name="Beck D."/>
            <person name="Bumgarner R."/>
            <person name="Vuilleumier S."/>
            <person name="Kalyuzhnaya M.G."/>
        </authorList>
    </citation>
    <scope>NUCLEOTIDE SEQUENCE [LARGE SCALE GENOMIC DNA]</scope>
    <source>
        <strain evidence="4">ATCC BAA-1314 / JCM 13912 / FAM5</strain>
    </source>
</reference>
<dbReference type="SUPFAM" id="SSF52402">
    <property type="entry name" value="Adenine nucleotide alpha hydrolases-like"/>
    <property type="match status" value="1"/>
</dbReference>
<dbReference type="OrthoDB" id="5295044at2"/>
<dbReference type="EMBL" id="AFHG01000052">
    <property type="protein sequence ID" value="EGK71168.1"/>
    <property type="molecule type" value="Genomic_DNA"/>
</dbReference>
<dbReference type="AlphaFoldDB" id="F5RE37"/>
<dbReference type="InterPro" id="IPR006015">
    <property type="entry name" value="Universal_stress_UspA"/>
</dbReference>
<comment type="similarity">
    <text evidence="1">Belongs to the universal stress protein A family.</text>
</comment>
<proteinExistence type="inferred from homology"/>
<dbReference type="PANTHER" id="PTHR46268:SF6">
    <property type="entry name" value="UNIVERSAL STRESS PROTEIN UP12"/>
    <property type="match status" value="1"/>
</dbReference>
<dbReference type="PANTHER" id="PTHR46268">
    <property type="entry name" value="STRESS RESPONSE PROTEIN NHAX"/>
    <property type="match status" value="1"/>
</dbReference>
<sequence>MRILLAVDGSDHGVRATAEVLRLTSQLTAAPEIHLLFVHAPVPGGLLQHHVSREALNDYYREEGQDAIRSALDTLRNAKIEPVVHLHVGPPAETIARYAEQQDCELIVMGRRGHGALASFALGSIASGVLHHSNRPVLLVK</sequence>
<evidence type="ECO:0000259" key="2">
    <source>
        <dbReference type="Pfam" id="PF00582"/>
    </source>
</evidence>
<name>F5RE37_METUF</name>
<gene>
    <name evidence="3" type="ORF">METUNv1_02555</name>
</gene>
<accession>F5RE37</accession>